<name>A0A5C2RWM1_9APHY</name>
<evidence type="ECO:0000313" key="3">
    <source>
        <dbReference type="Proteomes" id="UP000313359"/>
    </source>
</evidence>
<evidence type="ECO:0000259" key="1">
    <source>
        <dbReference type="Pfam" id="PF12937"/>
    </source>
</evidence>
<protein>
    <recommendedName>
        <fullName evidence="1">F-box domain-containing protein</fullName>
    </recommendedName>
</protein>
<dbReference type="OrthoDB" id="3365698at2759"/>
<proteinExistence type="predicted"/>
<dbReference type="InterPro" id="IPR001810">
    <property type="entry name" value="F-box_dom"/>
</dbReference>
<dbReference type="InterPro" id="IPR032675">
    <property type="entry name" value="LRR_dom_sf"/>
</dbReference>
<reference evidence="2" key="1">
    <citation type="journal article" date="2018" name="Genome Biol. Evol.">
        <title>Genomics and development of Lentinus tigrinus, a white-rot wood-decaying mushroom with dimorphic fruiting bodies.</title>
        <authorList>
            <person name="Wu B."/>
            <person name="Xu Z."/>
            <person name="Knudson A."/>
            <person name="Carlson A."/>
            <person name="Chen N."/>
            <person name="Kovaka S."/>
            <person name="LaButti K."/>
            <person name="Lipzen A."/>
            <person name="Pennachio C."/>
            <person name="Riley R."/>
            <person name="Schakwitz W."/>
            <person name="Umezawa K."/>
            <person name="Ohm R.A."/>
            <person name="Grigoriev I.V."/>
            <person name="Nagy L.G."/>
            <person name="Gibbons J."/>
            <person name="Hibbett D."/>
        </authorList>
    </citation>
    <scope>NUCLEOTIDE SEQUENCE [LARGE SCALE GENOMIC DNA]</scope>
    <source>
        <strain evidence="2">ALCF2SS1-6</strain>
    </source>
</reference>
<sequence>MTTPSTSLPPSRMPGERDSPLLQEQRRAIHRLPNEILLEIFQYTQEMVKQMVRSRYPSPPKSCAPWYDLLRVCKRWSVVARGSPVLWRDIYIWKDLDTALLRYSLTFSGEMPVDVRISRAEGLLDSAMNVLAPNAHRVRSLKLLELNVSPDFSLALFLYHSMPLLEELSLGWDYEVHDRANNLDPLNPNQQEDEEGDPIRYPFFWFPKIQQFPRLAYLSLQRTTGFSLRFPVFPTLRCLELSYCILLGDIALADFLTWLAQHPMLEELSITRVPFSLAAGSSLRLPSTLRKFTLEDFPLCISAFLSKMAPLPTDLNVRVIRRCRYLPPNGTPETPITAVYSLPLDRTILPILSLVTTVIVHMRYWDIYDIVGRTSLGTAICISAWIPEEPPEILDFLGDLRSAFEGAPVSELRVESHDDHRLSEERWRNALLAFPDLRKIAVTDTYIDCDDDYMDACLYLLKALRASVPDAQGHTLCAALVVLELVADHSSRDAELAQEIAACLADRAAHGVQLDELRILLTAMEDGWITRRLRLTKPELLRRRAVYVEALQSSVRVLCVEEWRDVSDPPFENLYK</sequence>
<evidence type="ECO:0000313" key="2">
    <source>
        <dbReference type="EMBL" id="RPD55225.1"/>
    </source>
</evidence>
<dbReference type="SUPFAM" id="SSF52047">
    <property type="entry name" value="RNI-like"/>
    <property type="match status" value="1"/>
</dbReference>
<accession>A0A5C2RWM1</accession>
<keyword evidence="3" id="KW-1185">Reference proteome</keyword>
<feature type="domain" description="F-box" evidence="1">
    <location>
        <begin position="29"/>
        <end position="92"/>
    </location>
</feature>
<dbReference type="Pfam" id="PF12937">
    <property type="entry name" value="F-box-like"/>
    <property type="match status" value="1"/>
</dbReference>
<dbReference type="AlphaFoldDB" id="A0A5C2RWM1"/>
<dbReference type="Proteomes" id="UP000313359">
    <property type="component" value="Unassembled WGS sequence"/>
</dbReference>
<gene>
    <name evidence="2" type="ORF">L227DRAFT_657066</name>
</gene>
<dbReference type="EMBL" id="ML122297">
    <property type="protein sequence ID" value="RPD55225.1"/>
    <property type="molecule type" value="Genomic_DNA"/>
</dbReference>
<organism evidence="2 3">
    <name type="scientific">Lentinus tigrinus ALCF2SS1-6</name>
    <dbReference type="NCBI Taxonomy" id="1328759"/>
    <lineage>
        <taxon>Eukaryota</taxon>
        <taxon>Fungi</taxon>
        <taxon>Dikarya</taxon>
        <taxon>Basidiomycota</taxon>
        <taxon>Agaricomycotina</taxon>
        <taxon>Agaricomycetes</taxon>
        <taxon>Polyporales</taxon>
        <taxon>Polyporaceae</taxon>
        <taxon>Lentinus</taxon>
    </lineage>
</organism>
<dbReference type="Gene3D" id="3.80.10.10">
    <property type="entry name" value="Ribonuclease Inhibitor"/>
    <property type="match status" value="1"/>
</dbReference>
<dbReference type="Gene3D" id="1.20.1280.50">
    <property type="match status" value="1"/>
</dbReference>